<dbReference type="InterPro" id="IPR003599">
    <property type="entry name" value="Ig_sub"/>
</dbReference>
<sequence length="170" mass="18688">MHSDVVSVSSDMLNQAALLFIHLLFMWKASADVVPTVHRNVTVSRGEPVTLNCSINMTNITQISWRKDTLIFVYLASDKLKLSNLTSDRLQIDIDSSSLSTLKLLAAQPDDAGRYICQVIARAGVRRTEWSLHVSEEAPDVAPVGSLLYLLTGVPVLLLCVMALTVCCCR</sequence>
<evidence type="ECO:0000256" key="1">
    <source>
        <dbReference type="SAM" id="Phobius"/>
    </source>
</evidence>
<dbReference type="PROSITE" id="PS50835">
    <property type="entry name" value="IG_LIKE"/>
    <property type="match status" value="1"/>
</dbReference>
<keyword evidence="2" id="KW-0732">Signal</keyword>
<dbReference type="Proteomes" id="UP000007303">
    <property type="component" value="Unassembled WGS sequence"/>
</dbReference>
<keyword evidence="1" id="KW-0812">Transmembrane</keyword>
<protein>
    <recommendedName>
        <fullName evidence="3">Ig-like domain-containing protein</fullName>
    </recommendedName>
</protein>
<evidence type="ECO:0000256" key="2">
    <source>
        <dbReference type="SAM" id="SignalP"/>
    </source>
</evidence>
<feature type="transmembrane region" description="Helical" evidence="1">
    <location>
        <begin position="147"/>
        <end position="169"/>
    </location>
</feature>
<dbReference type="CDD" id="cd00099">
    <property type="entry name" value="IgV"/>
    <property type="match status" value="1"/>
</dbReference>
<dbReference type="Pfam" id="PF07686">
    <property type="entry name" value="V-set"/>
    <property type="match status" value="1"/>
</dbReference>
<dbReference type="PANTHER" id="PTHR45889:SF8">
    <property type="entry name" value="IG-LIKE DOMAIN-CONTAINING PROTEIN"/>
    <property type="match status" value="1"/>
</dbReference>
<dbReference type="InterPro" id="IPR036179">
    <property type="entry name" value="Ig-like_dom_sf"/>
</dbReference>
<dbReference type="InterPro" id="IPR013106">
    <property type="entry name" value="Ig_V-set"/>
</dbReference>
<feature type="domain" description="Ig-like" evidence="3">
    <location>
        <begin position="35"/>
        <end position="133"/>
    </location>
</feature>
<keyword evidence="1" id="KW-1133">Transmembrane helix</keyword>
<dbReference type="HOGENOM" id="CLU_1570164_0_0_1"/>
<dbReference type="GeneTree" id="ENSGT00940000178262"/>
<dbReference type="SUPFAM" id="SSF48726">
    <property type="entry name" value="Immunoglobulin"/>
    <property type="match status" value="1"/>
</dbReference>
<accession>H3CCE3</accession>
<organism evidence="4 5">
    <name type="scientific">Tetraodon nigroviridis</name>
    <name type="common">Spotted green pufferfish</name>
    <name type="synonym">Chelonodon nigroviridis</name>
    <dbReference type="NCBI Taxonomy" id="99883"/>
    <lineage>
        <taxon>Eukaryota</taxon>
        <taxon>Metazoa</taxon>
        <taxon>Chordata</taxon>
        <taxon>Craniata</taxon>
        <taxon>Vertebrata</taxon>
        <taxon>Euteleostomi</taxon>
        <taxon>Actinopterygii</taxon>
        <taxon>Neopterygii</taxon>
        <taxon>Teleostei</taxon>
        <taxon>Neoteleostei</taxon>
        <taxon>Acanthomorphata</taxon>
        <taxon>Eupercaria</taxon>
        <taxon>Tetraodontiformes</taxon>
        <taxon>Tetradontoidea</taxon>
        <taxon>Tetraodontidae</taxon>
        <taxon>Tetraodon</taxon>
    </lineage>
</organism>
<reference evidence="5" key="1">
    <citation type="journal article" date="2004" name="Nature">
        <title>Genome duplication in the teleost fish Tetraodon nigroviridis reveals the early vertebrate proto-karyotype.</title>
        <authorList>
            <person name="Jaillon O."/>
            <person name="Aury J.-M."/>
            <person name="Brunet F."/>
            <person name="Petit J.-L."/>
            <person name="Stange-Thomann N."/>
            <person name="Mauceli E."/>
            <person name="Bouneau L."/>
            <person name="Fischer C."/>
            <person name="Ozouf-Costaz C."/>
            <person name="Bernot A."/>
            <person name="Nicaud S."/>
            <person name="Jaffe D."/>
            <person name="Fisher S."/>
            <person name="Lutfalla G."/>
            <person name="Dossat C."/>
            <person name="Segurens B."/>
            <person name="Dasilva C."/>
            <person name="Salanoubat M."/>
            <person name="Levy M."/>
            <person name="Boudet N."/>
            <person name="Castellano S."/>
            <person name="Anthouard V."/>
            <person name="Jubin C."/>
            <person name="Castelli V."/>
            <person name="Katinka M."/>
            <person name="Vacherie B."/>
            <person name="Biemont C."/>
            <person name="Skalli Z."/>
            <person name="Cattolico L."/>
            <person name="Poulain J."/>
            <person name="De Berardinis V."/>
            <person name="Cruaud C."/>
            <person name="Duprat S."/>
            <person name="Brottier P."/>
            <person name="Coutanceau J.-P."/>
            <person name="Gouzy J."/>
            <person name="Parra G."/>
            <person name="Lardier G."/>
            <person name="Chapple C."/>
            <person name="McKernan K.J."/>
            <person name="McEwan P."/>
            <person name="Bosak S."/>
            <person name="Kellis M."/>
            <person name="Volff J.-N."/>
            <person name="Guigo R."/>
            <person name="Zody M.C."/>
            <person name="Mesirov J."/>
            <person name="Lindblad-Toh K."/>
            <person name="Birren B."/>
            <person name="Nusbaum C."/>
            <person name="Kahn D."/>
            <person name="Robinson-Rechavi M."/>
            <person name="Laudet V."/>
            <person name="Schachter V."/>
            <person name="Quetier F."/>
            <person name="Saurin W."/>
            <person name="Scarpelli C."/>
            <person name="Wincker P."/>
            <person name="Lander E.S."/>
            <person name="Weissenbach J."/>
            <person name="Roest Crollius H."/>
        </authorList>
    </citation>
    <scope>NUCLEOTIDE SEQUENCE [LARGE SCALE GENOMIC DNA]</scope>
</reference>
<dbReference type="InterPro" id="IPR013783">
    <property type="entry name" value="Ig-like_fold"/>
</dbReference>
<reference evidence="4" key="2">
    <citation type="submission" date="2025-08" db="UniProtKB">
        <authorList>
            <consortium name="Ensembl"/>
        </authorList>
    </citation>
    <scope>IDENTIFICATION</scope>
</reference>
<feature type="signal peptide" evidence="2">
    <location>
        <begin position="1"/>
        <end position="31"/>
    </location>
</feature>
<feature type="chain" id="PRO_5003581652" description="Ig-like domain-containing protein" evidence="2">
    <location>
        <begin position="32"/>
        <end position="170"/>
    </location>
</feature>
<dbReference type="OMA" id="YICQVIA"/>
<keyword evidence="1" id="KW-0472">Membrane</keyword>
<dbReference type="InterPro" id="IPR007110">
    <property type="entry name" value="Ig-like_dom"/>
</dbReference>
<keyword evidence="5" id="KW-1185">Reference proteome</keyword>
<evidence type="ECO:0000259" key="3">
    <source>
        <dbReference type="PROSITE" id="PS50835"/>
    </source>
</evidence>
<proteinExistence type="predicted"/>
<name>H3CCE3_TETNG</name>
<dbReference type="SMART" id="SM00409">
    <property type="entry name" value="IG"/>
    <property type="match status" value="1"/>
</dbReference>
<evidence type="ECO:0000313" key="4">
    <source>
        <dbReference type="Ensembl" id="ENSTNIP00000005915.1"/>
    </source>
</evidence>
<dbReference type="Gene3D" id="2.60.40.10">
    <property type="entry name" value="Immunoglobulins"/>
    <property type="match status" value="1"/>
</dbReference>
<dbReference type="Ensembl" id="ENSTNIT00000006063.1">
    <property type="protein sequence ID" value="ENSTNIP00000005915.1"/>
    <property type="gene ID" value="ENSTNIG00000003329.1"/>
</dbReference>
<dbReference type="AlphaFoldDB" id="H3CCE3"/>
<reference evidence="4" key="3">
    <citation type="submission" date="2025-09" db="UniProtKB">
        <authorList>
            <consortium name="Ensembl"/>
        </authorList>
    </citation>
    <scope>IDENTIFICATION</scope>
</reference>
<dbReference type="InParanoid" id="H3CCE3"/>
<evidence type="ECO:0000313" key="5">
    <source>
        <dbReference type="Proteomes" id="UP000007303"/>
    </source>
</evidence>
<dbReference type="PANTHER" id="PTHR45889">
    <property type="entry name" value="IG-LIKE DOMAIN-CONTAINING PROTEIN"/>
    <property type="match status" value="1"/>
</dbReference>